<dbReference type="Ensembl" id="ENSECRT00000011866.1">
    <property type="protein sequence ID" value="ENSECRP00000011675.1"/>
    <property type="gene ID" value="ENSECRG00000007771.1"/>
</dbReference>
<reference evidence="8" key="1">
    <citation type="submission" date="2021-06" db="EMBL/GenBank/DDBJ databases">
        <authorList>
            <consortium name="Wellcome Sanger Institute Data Sharing"/>
        </authorList>
    </citation>
    <scope>NUCLEOTIDE SEQUENCE [LARGE SCALE GENOMIC DNA]</scope>
</reference>
<keyword evidence="2" id="KW-0812">Transmembrane</keyword>
<keyword evidence="4" id="KW-0472">Membrane</keyword>
<evidence type="ECO:0000256" key="1">
    <source>
        <dbReference type="ARBA" id="ARBA00004370"/>
    </source>
</evidence>
<dbReference type="Proteomes" id="UP000694620">
    <property type="component" value="Chromosome 2"/>
</dbReference>
<dbReference type="InterPro" id="IPR007110">
    <property type="entry name" value="Ig-like_dom"/>
</dbReference>
<reference evidence="8" key="2">
    <citation type="submission" date="2025-08" db="UniProtKB">
        <authorList>
            <consortium name="Ensembl"/>
        </authorList>
    </citation>
    <scope>IDENTIFICATION</scope>
</reference>
<dbReference type="PANTHER" id="PTHR19256">
    <property type="entry name" value="T-CELL RECEPTOR GAMMA CHAIN"/>
    <property type="match status" value="1"/>
</dbReference>
<evidence type="ECO:0000256" key="4">
    <source>
        <dbReference type="ARBA" id="ARBA00023136"/>
    </source>
</evidence>
<dbReference type="Gene3D" id="2.60.40.10">
    <property type="entry name" value="Immunoglobulins"/>
    <property type="match status" value="1"/>
</dbReference>
<dbReference type="AlphaFoldDB" id="A0A8C4S5F3"/>
<dbReference type="PROSITE" id="PS50835">
    <property type="entry name" value="IG_LIKE"/>
    <property type="match status" value="1"/>
</dbReference>
<dbReference type="GeneTree" id="ENSGT00980000203076"/>
<dbReference type="SUPFAM" id="SSF48726">
    <property type="entry name" value="Immunoglobulin"/>
    <property type="match status" value="1"/>
</dbReference>
<keyword evidence="9" id="KW-1185">Reference proteome</keyword>
<evidence type="ECO:0000313" key="9">
    <source>
        <dbReference type="Proteomes" id="UP000694620"/>
    </source>
</evidence>
<sequence>MKQLSEVPERSVTGQRLALKMTQEAISITKGLTKTARFTCKSDETVDFIHWYQHKDHEPPRRIPYITVSSGLVTHDDSGEREKFTAVTKSYTLALNKMEQSDVATYYCIGDIGSEFHNYKS</sequence>
<evidence type="ECO:0000256" key="6">
    <source>
        <dbReference type="ARBA" id="ARBA00023319"/>
    </source>
</evidence>
<evidence type="ECO:0000256" key="5">
    <source>
        <dbReference type="ARBA" id="ARBA00023170"/>
    </source>
</evidence>
<evidence type="ECO:0000313" key="8">
    <source>
        <dbReference type="Ensembl" id="ENSECRP00000011675.1"/>
    </source>
</evidence>
<dbReference type="InterPro" id="IPR051117">
    <property type="entry name" value="TRG_var/const_region"/>
</dbReference>
<evidence type="ECO:0000256" key="3">
    <source>
        <dbReference type="ARBA" id="ARBA00022989"/>
    </source>
</evidence>
<proteinExistence type="predicted"/>
<evidence type="ECO:0000256" key="2">
    <source>
        <dbReference type="ARBA" id="ARBA00022692"/>
    </source>
</evidence>
<feature type="domain" description="Ig-like" evidence="7">
    <location>
        <begin position="8"/>
        <end position="108"/>
    </location>
</feature>
<dbReference type="InterPro" id="IPR036179">
    <property type="entry name" value="Ig-like_dom_sf"/>
</dbReference>
<dbReference type="InterPro" id="IPR013783">
    <property type="entry name" value="Ig-like_fold"/>
</dbReference>
<comment type="subcellular location">
    <subcellularLocation>
        <location evidence="1">Membrane</location>
    </subcellularLocation>
</comment>
<keyword evidence="3" id="KW-1133">Transmembrane helix</keyword>
<dbReference type="GO" id="GO:0016020">
    <property type="term" value="C:membrane"/>
    <property type="evidence" value="ECO:0007669"/>
    <property type="project" value="UniProtKB-SubCell"/>
</dbReference>
<accession>A0A8C4S5F3</accession>
<reference evidence="8" key="3">
    <citation type="submission" date="2025-09" db="UniProtKB">
        <authorList>
            <consortium name="Ensembl"/>
        </authorList>
    </citation>
    <scope>IDENTIFICATION</scope>
</reference>
<name>A0A8C4S5F3_ERPCA</name>
<keyword evidence="6" id="KW-0393">Immunoglobulin domain</keyword>
<protein>
    <recommendedName>
        <fullName evidence="7">Ig-like domain-containing protein</fullName>
    </recommendedName>
</protein>
<organism evidence="8 9">
    <name type="scientific">Erpetoichthys calabaricus</name>
    <name type="common">Rope fish</name>
    <name type="synonym">Calamoichthys calabaricus</name>
    <dbReference type="NCBI Taxonomy" id="27687"/>
    <lineage>
        <taxon>Eukaryota</taxon>
        <taxon>Metazoa</taxon>
        <taxon>Chordata</taxon>
        <taxon>Craniata</taxon>
        <taxon>Vertebrata</taxon>
        <taxon>Euteleostomi</taxon>
        <taxon>Actinopterygii</taxon>
        <taxon>Polypteriformes</taxon>
        <taxon>Polypteridae</taxon>
        <taxon>Erpetoichthys</taxon>
    </lineage>
</organism>
<evidence type="ECO:0000259" key="7">
    <source>
        <dbReference type="PROSITE" id="PS50835"/>
    </source>
</evidence>
<keyword evidence="5" id="KW-0675">Receptor</keyword>
<dbReference type="PANTHER" id="PTHR19256:SF65">
    <property type="entry name" value="T CELL RECEPTOR GAMMA CONSTANT 1-RELATED"/>
    <property type="match status" value="1"/>
</dbReference>